<protein>
    <submittedName>
        <fullName evidence="1">Uncharacterized protein</fullName>
    </submittedName>
</protein>
<gene>
    <name evidence="1" type="ORF">KIH74_21415</name>
</gene>
<proteinExistence type="predicted"/>
<dbReference type="Proteomes" id="UP001197247">
    <property type="component" value="Unassembled WGS sequence"/>
</dbReference>
<evidence type="ECO:0000313" key="1">
    <source>
        <dbReference type="EMBL" id="MBT0771511.1"/>
    </source>
</evidence>
<reference evidence="1 2" key="1">
    <citation type="submission" date="2021-05" db="EMBL/GenBank/DDBJ databases">
        <title>Kineosporia and Streptomyces sp. nov. two new marine actinobacteria isolated from Coral.</title>
        <authorList>
            <person name="Buangrab K."/>
            <person name="Sutthacheep M."/>
            <person name="Yeemin T."/>
            <person name="Harunari E."/>
            <person name="Igarashi Y."/>
            <person name="Kanchanasin P."/>
            <person name="Tanasupawat S."/>
            <person name="Phongsopitanun W."/>
        </authorList>
    </citation>
    <scope>NUCLEOTIDE SEQUENCE [LARGE SCALE GENOMIC DNA]</scope>
    <source>
        <strain evidence="1 2">J2-2</strain>
    </source>
</reference>
<evidence type="ECO:0000313" key="2">
    <source>
        <dbReference type="Proteomes" id="UP001197247"/>
    </source>
</evidence>
<dbReference type="EMBL" id="JAHBAY010000009">
    <property type="protein sequence ID" value="MBT0771511.1"/>
    <property type="molecule type" value="Genomic_DNA"/>
</dbReference>
<sequence length="221" mass="23200">MRDFAVDAARNNAEWCAAVCRSHGVAGRFGPDVWSTNAPAPPFYPDVITLRPGVHAPGALSGIERENLSVKDSFADLDLTAHGLTVLFDARWIRRAAATPSPGGALRTGTVTTTAGLELWPGTPFRPGLLHEKSMRLLTFHHGTELAGGAALNRSATEVGVSNVFSTGTHPVWDAVVAAASTLFPGLPLVGYEHGDGLTAALAAGFTTTGPLRVWATPQNR</sequence>
<organism evidence="1 2">
    <name type="scientific">Kineosporia corallincola</name>
    <dbReference type="NCBI Taxonomy" id="2835133"/>
    <lineage>
        <taxon>Bacteria</taxon>
        <taxon>Bacillati</taxon>
        <taxon>Actinomycetota</taxon>
        <taxon>Actinomycetes</taxon>
        <taxon>Kineosporiales</taxon>
        <taxon>Kineosporiaceae</taxon>
        <taxon>Kineosporia</taxon>
    </lineage>
</organism>
<accession>A0ABS5TK87</accession>
<dbReference type="RefSeq" id="WP_214157856.1">
    <property type="nucleotide sequence ID" value="NZ_JAHBAY010000009.1"/>
</dbReference>
<keyword evidence="2" id="KW-1185">Reference proteome</keyword>
<comment type="caution">
    <text evidence="1">The sequence shown here is derived from an EMBL/GenBank/DDBJ whole genome shotgun (WGS) entry which is preliminary data.</text>
</comment>
<name>A0ABS5TK87_9ACTN</name>